<protein>
    <recommendedName>
        <fullName evidence="3 5">Regulatory protein RecX</fullName>
    </recommendedName>
</protein>
<dbReference type="PANTHER" id="PTHR33602:SF1">
    <property type="entry name" value="REGULATORY PROTEIN RECX FAMILY PROTEIN"/>
    <property type="match status" value="1"/>
</dbReference>
<evidence type="ECO:0000256" key="1">
    <source>
        <dbReference type="ARBA" id="ARBA00004496"/>
    </source>
</evidence>
<dbReference type="InterPro" id="IPR053925">
    <property type="entry name" value="RecX_HTH_3rd"/>
</dbReference>
<dbReference type="Pfam" id="PF21982">
    <property type="entry name" value="RecX_HTH1"/>
    <property type="match status" value="1"/>
</dbReference>
<dbReference type="Gene3D" id="1.10.10.10">
    <property type="entry name" value="Winged helix-like DNA-binding domain superfamily/Winged helix DNA-binding domain"/>
    <property type="match status" value="3"/>
</dbReference>
<evidence type="ECO:0000259" key="6">
    <source>
        <dbReference type="Pfam" id="PF02631"/>
    </source>
</evidence>
<evidence type="ECO:0000259" key="8">
    <source>
        <dbReference type="Pfam" id="PF21982"/>
    </source>
</evidence>
<feature type="domain" description="RecX third three-helical" evidence="7">
    <location>
        <begin position="104"/>
        <end position="144"/>
    </location>
</feature>
<evidence type="ECO:0000256" key="4">
    <source>
        <dbReference type="ARBA" id="ARBA00022490"/>
    </source>
</evidence>
<evidence type="ECO:0000256" key="3">
    <source>
        <dbReference type="ARBA" id="ARBA00018111"/>
    </source>
</evidence>
<keyword evidence="4 5" id="KW-0963">Cytoplasm</keyword>
<dbReference type="PANTHER" id="PTHR33602">
    <property type="entry name" value="REGULATORY PROTEIN RECX FAMILY PROTEIN"/>
    <property type="match status" value="1"/>
</dbReference>
<keyword evidence="10" id="KW-1185">Reference proteome</keyword>
<comment type="similarity">
    <text evidence="2 5">Belongs to the RecX family.</text>
</comment>
<evidence type="ECO:0000256" key="2">
    <source>
        <dbReference type="ARBA" id="ARBA00009695"/>
    </source>
</evidence>
<dbReference type="KEGG" id="emo:DM558_14960"/>
<evidence type="ECO:0000259" key="7">
    <source>
        <dbReference type="Pfam" id="PF21981"/>
    </source>
</evidence>
<dbReference type="Pfam" id="PF02631">
    <property type="entry name" value="RecX_HTH2"/>
    <property type="match status" value="1"/>
</dbReference>
<dbReference type="InterPro" id="IPR053924">
    <property type="entry name" value="RecX_HTH_2nd"/>
</dbReference>
<accession>A0A451EQ81</accession>
<dbReference type="HAMAP" id="MF_01114">
    <property type="entry name" value="RecX"/>
    <property type="match status" value="1"/>
</dbReference>
<feature type="domain" description="RecX second three-helical" evidence="6">
    <location>
        <begin position="56"/>
        <end position="96"/>
    </location>
</feature>
<proteinExistence type="inferred from homology"/>
<sequence length="151" mass="17708">MAVLETPMAIRKVAMDLLAMREHGRLELKRKLLRKGALPELIDNVLDQLTQDKLLNESRYLESYIRSRANNGYGPLRIQQELLERGINKTEITQALDESGYDWQEQLQMVWERKFGNSPKDLKEKAKQGRFLLYRGFNIGMINKLKKFNIN</sequence>
<reference evidence="10" key="1">
    <citation type="submission" date="2018-06" db="EMBL/GenBank/DDBJ databases">
        <title>Complete genome of Pseudomonas insecticola strain QZS01.</title>
        <authorList>
            <person name="Wang J."/>
            <person name="Su Q."/>
        </authorList>
    </citation>
    <scope>NUCLEOTIDE SEQUENCE [LARGE SCALE GENOMIC DNA]</scope>
    <source>
        <strain evidence="10">QZS01</strain>
    </source>
</reference>
<comment type="function">
    <text evidence="5">Modulates RecA activity.</text>
</comment>
<gene>
    <name evidence="5" type="primary">recX</name>
    <name evidence="9" type="ORF">DM558_14960</name>
</gene>
<dbReference type="GO" id="GO:0006282">
    <property type="term" value="P:regulation of DNA repair"/>
    <property type="evidence" value="ECO:0007669"/>
    <property type="project" value="UniProtKB-UniRule"/>
</dbReference>
<evidence type="ECO:0000313" key="9">
    <source>
        <dbReference type="EMBL" id="AZS51989.1"/>
    </source>
</evidence>
<evidence type="ECO:0000313" key="10">
    <source>
        <dbReference type="Proteomes" id="UP000273143"/>
    </source>
</evidence>
<feature type="domain" description="RecX first three-helical" evidence="8">
    <location>
        <begin position="13"/>
        <end position="49"/>
    </location>
</feature>
<dbReference type="GO" id="GO:0005737">
    <property type="term" value="C:cytoplasm"/>
    <property type="evidence" value="ECO:0007669"/>
    <property type="project" value="UniProtKB-SubCell"/>
</dbReference>
<dbReference type="Pfam" id="PF21981">
    <property type="entry name" value="RecX_HTH3"/>
    <property type="match status" value="1"/>
</dbReference>
<dbReference type="InterPro" id="IPR036388">
    <property type="entry name" value="WH-like_DNA-bd_sf"/>
</dbReference>
<dbReference type="RefSeq" id="WP_127164647.1">
    <property type="nucleotide sequence ID" value="NZ_CP029822.1"/>
</dbReference>
<comment type="subcellular location">
    <subcellularLocation>
        <location evidence="1 5">Cytoplasm</location>
    </subcellularLocation>
</comment>
<dbReference type="EMBL" id="CP029822">
    <property type="protein sequence ID" value="AZS51989.1"/>
    <property type="molecule type" value="Genomic_DNA"/>
</dbReference>
<dbReference type="Proteomes" id="UP000273143">
    <property type="component" value="Chromosome"/>
</dbReference>
<name>A0A451EQ81_9GAMM</name>
<dbReference type="InterPro" id="IPR053926">
    <property type="entry name" value="RecX_HTH_1st"/>
</dbReference>
<dbReference type="InterPro" id="IPR003783">
    <property type="entry name" value="Regulatory_RecX"/>
</dbReference>
<dbReference type="AlphaFoldDB" id="A0A451EQ81"/>
<organism evidence="9 10">
    <name type="scientific">Entomomonas moraniae</name>
    <dbReference type="NCBI Taxonomy" id="2213226"/>
    <lineage>
        <taxon>Bacteria</taxon>
        <taxon>Pseudomonadati</taxon>
        <taxon>Pseudomonadota</taxon>
        <taxon>Gammaproteobacteria</taxon>
        <taxon>Pseudomonadales</taxon>
        <taxon>Pseudomonadaceae</taxon>
        <taxon>Entomomonas</taxon>
    </lineage>
</organism>
<evidence type="ECO:0000256" key="5">
    <source>
        <dbReference type="HAMAP-Rule" id="MF_01114"/>
    </source>
</evidence>